<accession>A0A850NLM9</accession>
<evidence type="ECO:0000313" key="4">
    <source>
        <dbReference type="Proteomes" id="UP000557688"/>
    </source>
</evidence>
<dbReference type="Proteomes" id="UP000565205">
    <property type="component" value="Unassembled WGS sequence"/>
</dbReference>
<evidence type="ECO:0000259" key="1">
    <source>
        <dbReference type="Pfam" id="PF10005"/>
    </source>
</evidence>
<reference evidence="3 5" key="1">
    <citation type="submission" date="2020-06" db="EMBL/GenBank/DDBJ databases">
        <title>Description of novel acetic acid bacteria.</title>
        <authorList>
            <person name="Sombolestani A."/>
        </authorList>
    </citation>
    <scope>NUCLEOTIDE SEQUENCE [LARGE SCALE GENOMIC DNA]</scope>
    <source>
        <strain evidence="3 5">LMG 26838</strain>
    </source>
</reference>
<keyword evidence="4" id="KW-1185">Reference proteome</keyword>
<dbReference type="Gene3D" id="3.40.390.70">
    <property type="match status" value="1"/>
</dbReference>
<evidence type="ECO:0000313" key="3">
    <source>
        <dbReference type="EMBL" id="NVN28820.1"/>
    </source>
</evidence>
<proteinExistence type="predicted"/>
<protein>
    <submittedName>
        <fullName evidence="3">Putative zinc-binding metallopeptidase</fullName>
    </submittedName>
</protein>
<dbReference type="Proteomes" id="UP000557688">
    <property type="component" value="Unassembled WGS sequence"/>
</dbReference>
<feature type="domain" description="Zinc-ribbon" evidence="1">
    <location>
        <begin position="5"/>
        <end position="100"/>
    </location>
</feature>
<evidence type="ECO:0000313" key="2">
    <source>
        <dbReference type="EMBL" id="MBB3173323.1"/>
    </source>
</evidence>
<dbReference type="Pfam" id="PF10005">
    <property type="entry name" value="Zn_ribbon_DZR_6"/>
    <property type="match status" value="1"/>
</dbReference>
<dbReference type="PIRSF" id="PIRSF012641">
    <property type="entry name" value="UCP012641"/>
    <property type="match status" value="1"/>
</dbReference>
<dbReference type="AlphaFoldDB" id="A0A850NLM9"/>
<dbReference type="EMBL" id="JACHXV010000003">
    <property type="protein sequence ID" value="MBB3173323.1"/>
    <property type="molecule type" value="Genomic_DNA"/>
</dbReference>
<dbReference type="InterPro" id="IPR031321">
    <property type="entry name" value="UCP012641"/>
</dbReference>
<gene>
    <name evidence="2" type="ORF">FHR90_001141</name>
    <name evidence="3" type="ORF">HUK83_00470</name>
</gene>
<dbReference type="RefSeq" id="WP_176621574.1">
    <property type="nucleotide sequence ID" value="NZ_JABXXQ010000002.1"/>
</dbReference>
<evidence type="ECO:0000313" key="5">
    <source>
        <dbReference type="Proteomes" id="UP000565205"/>
    </source>
</evidence>
<sequence length="355" mass="39837">MKLLTCSRCQSVVHFEAEACPACGAALGFLPEALTIVALDPTGDDADWLWLAPARYETGELRFCANRIHHVCNWMLPASGTAAGALCPACRTNRIIPDLSRADALDDWRKLEIAKHRLFYTMLRLGISLPDPADPDTPRLEFDLLHPVVGQPKIRTGHAGGIVTINAAEASDAIREQVRHQFNEPYRTLLGHFRHEIGHWVWAQRVQHGGRIEAFRTLFGDERTDYAEALRRYYAEGPRQDWPAHFISAYASAHPWEDFAESWAHYLHIMDTLETAFALGIGIHPGNPDTSLPDLDTRDPYRIGDMHRILDQWLPLVFALNSLNRSMGLADLYPFAIPPAAEAKLAFIHDLVRAG</sequence>
<name>A0A850NLM9_9PROT</name>
<comment type="caution">
    <text evidence="3">The sequence shown here is derived from an EMBL/GenBank/DDBJ whole genome shotgun (WGS) entry which is preliminary data.</text>
</comment>
<dbReference type="InterPro" id="IPR011201">
    <property type="entry name" value="Zinc-ribbon_6_bact"/>
</dbReference>
<dbReference type="EMBL" id="JABXXQ010000002">
    <property type="protein sequence ID" value="NVN28820.1"/>
    <property type="molecule type" value="Genomic_DNA"/>
</dbReference>
<reference evidence="2 4" key="2">
    <citation type="submission" date="2020-08" db="EMBL/GenBank/DDBJ databases">
        <title>Genomic Encyclopedia of Type Strains, Phase III (KMG-III): the genomes of soil and plant-associated and newly described type strains.</title>
        <authorList>
            <person name="Whitman W."/>
        </authorList>
    </citation>
    <scope>NUCLEOTIDE SEQUENCE [LARGE SCALE GENOMIC DNA]</scope>
    <source>
        <strain evidence="2 4">CECT 8088</strain>
    </source>
</reference>
<organism evidence="3 5">
    <name type="scientific">Endobacter medicaginis</name>
    <dbReference type="NCBI Taxonomy" id="1181271"/>
    <lineage>
        <taxon>Bacteria</taxon>
        <taxon>Pseudomonadati</taxon>
        <taxon>Pseudomonadota</taxon>
        <taxon>Alphaproteobacteria</taxon>
        <taxon>Acetobacterales</taxon>
        <taxon>Acetobacteraceae</taxon>
        <taxon>Endobacter</taxon>
    </lineage>
</organism>
<dbReference type="Pfam" id="PF15887">
    <property type="entry name" value="Peptidase_Mx"/>
    <property type="match status" value="1"/>
</dbReference>